<evidence type="ECO:0000313" key="2">
    <source>
        <dbReference type="EMBL" id="POZ58216.1"/>
    </source>
</evidence>
<accession>A0A2S5D563</accession>
<dbReference type="Proteomes" id="UP000237319">
    <property type="component" value="Unassembled WGS sequence"/>
</dbReference>
<protein>
    <submittedName>
        <fullName evidence="2">Uncharacterized protein</fullName>
    </submittedName>
</protein>
<keyword evidence="1" id="KW-0472">Membrane</keyword>
<evidence type="ECO:0000256" key="1">
    <source>
        <dbReference type="SAM" id="Phobius"/>
    </source>
</evidence>
<dbReference type="EMBL" id="PGLV01000001">
    <property type="protein sequence ID" value="POZ58216.1"/>
    <property type="molecule type" value="Genomic_DNA"/>
</dbReference>
<proteinExistence type="predicted"/>
<feature type="transmembrane region" description="Helical" evidence="1">
    <location>
        <begin position="6"/>
        <end position="29"/>
    </location>
</feature>
<comment type="caution">
    <text evidence="2">The sequence shown here is derived from an EMBL/GenBank/DDBJ whole genome shotgun (WGS) entry which is preliminary data.</text>
</comment>
<sequence length="52" mass="6150">MGSTLFALLPLLSLFIYIAPVIFIIWFLLKFLKVQQEQVQILKRISDKLDQR</sequence>
<keyword evidence="1" id="KW-0812">Transmembrane</keyword>
<name>A0A2S5D563_LYSSH</name>
<evidence type="ECO:0000313" key="3">
    <source>
        <dbReference type="Proteomes" id="UP000237319"/>
    </source>
</evidence>
<dbReference type="AlphaFoldDB" id="A0A2S5D563"/>
<keyword evidence="3" id="KW-1185">Reference proteome</keyword>
<reference evidence="2 3" key="1">
    <citation type="submission" date="2017-11" db="EMBL/GenBank/DDBJ databases">
        <title>Genome sequence of Lysinibacillus sphaericus, a lignin-degrading bacteria isolated from municipal solid waste soil.</title>
        <authorList>
            <person name="Persinoti G.F."/>
            <person name="Paixao D.A."/>
            <person name="Bugg T.D."/>
            <person name="Squina F.M."/>
        </authorList>
    </citation>
    <scope>NUCLEOTIDE SEQUENCE [LARGE SCALE GENOMIC DNA]</scope>
    <source>
        <strain evidence="2 3">A1</strain>
    </source>
</reference>
<gene>
    <name evidence="2" type="ORF">LYSIN_03000</name>
</gene>
<organism evidence="2 3">
    <name type="scientific">Lysinibacillus sphaericus</name>
    <name type="common">Bacillus sphaericus</name>
    <dbReference type="NCBI Taxonomy" id="1421"/>
    <lineage>
        <taxon>Bacteria</taxon>
        <taxon>Bacillati</taxon>
        <taxon>Bacillota</taxon>
        <taxon>Bacilli</taxon>
        <taxon>Bacillales</taxon>
        <taxon>Bacillaceae</taxon>
        <taxon>Lysinibacillus</taxon>
    </lineage>
</organism>
<keyword evidence="1" id="KW-1133">Transmembrane helix</keyword>